<reference evidence="6 7" key="1">
    <citation type="journal article" date="2016" name="Biochim. Biophys. Acta">
        <title>Photochemical characterization of actinorhodopsin and its functional existence in the natural host.</title>
        <authorList>
            <person name="Nakamura S."/>
            <person name="Kikukawa T."/>
            <person name="Tamogami J."/>
            <person name="Kamiya M."/>
            <person name="Aizawa T."/>
            <person name="Hahn M.W."/>
            <person name="Ihara K."/>
            <person name="Kamo N."/>
            <person name="Demura M."/>
        </authorList>
    </citation>
    <scope>NUCLEOTIDE SEQUENCE [LARGE SCALE GENOMIC DNA]</scope>
    <source>
        <strain evidence="6 7">MWH-Dar1</strain>
    </source>
</reference>
<feature type="binding site" evidence="2">
    <location>
        <position position="97"/>
    </location>
    <ligand>
        <name>Fe cation</name>
        <dbReference type="ChEBI" id="CHEBI:24875"/>
    </ligand>
</feature>
<dbReference type="KEGG" id="rpla:A4Z71_06035"/>
<dbReference type="OrthoDB" id="9780903at2"/>
<feature type="binding site" evidence="2">
    <location>
        <position position="99"/>
    </location>
    <ligand>
        <name>Fe cation</name>
        <dbReference type="ChEBI" id="CHEBI:24875"/>
    </ligand>
</feature>
<dbReference type="CDD" id="cd02247">
    <property type="entry name" value="cupin_pirin_C"/>
    <property type="match status" value="1"/>
</dbReference>
<evidence type="ECO:0008006" key="8">
    <source>
        <dbReference type="Google" id="ProtNLM"/>
    </source>
</evidence>
<evidence type="ECO:0000313" key="6">
    <source>
        <dbReference type="EMBL" id="AOY56505.1"/>
    </source>
</evidence>
<dbReference type="InterPro" id="IPR008778">
    <property type="entry name" value="Pirin_C_dom"/>
</dbReference>
<comment type="similarity">
    <text evidence="1 3">Belongs to the pirin family.</text>
</comment>
<dbReference type="CDD" id="cd02909">
    <property type="entry name" value="cupin_pirin_N"/>
    <property type="match status" value="1"/>
</dbReference>
<dbReference type="InterPro" id="IPR003829">
    <property type="entry name" value="Pirin_N_dom"/>
</dbReference>
<feature type="domain" description="Pirin C-terminal" evidence="5">
    <location>
        <begin position="173"/>
        <end position="269"/>
    </location>
</feature>
<dbReference type="PANTHER" id="PTHR13903">
    <property type="entry name" value="PIRIN-RELATED"/>
    <property type="match status" value="1"/>
</dbReference>
<gene>
    <name evidence="6" type="ORF">A4Z71_06035</name>
</gene>
<proteinExistence type="inferred from homology"/>
<dbReference type="InterPro" id="IPR011051">
    <property type="entry name" value="RmlC_Cupin_sf"/>
</dbReference>
<feature type="domain" description="Pirin N-terminal" evidence="4">
    <location>
        <begin position="16"/>
        <end position="115"/>
    </location>
</feature>
<dbReference type="RefSeq" id="WP_070955007.1">
    <property type="nucleotide sequence ID" value="NZ_CP015208.1"/>
</dbReference>
<sequence>MIIEPRPVKLTTRTGVEVRRTLPHRDLKMVGAWCFVDHFGPTEQTDGMVVAAHPHTGLQTVTWLLEGAIEHRDSIGSIQHIHPGQLNLMTAGRGIAHSELSLRGPERLHAVQLWVALPSSALDVAPEFEHQANLPKVTLNNSAAEVAGEATVLAGSFGGVSAPTKIFSPMMGAELRLEPNQTVSLSLAENFEHGLLSVEGGVTVDGHPLNISAMEFFEVGAGQIELQTGAEPATLLLLGGEPFGERILMWWNFIGRTHEDIAQARREWNVRDGQSDEQLTAAGLTRFAEFDDLVGGWIPAPELPSVRLNPR</sequence>
<organism evidence="6 7">
    <name type="scientific">Candidatus Rhodoluna planktonica</name>
    <dbReference type="NCBI Taxonomy" id="535712"/>
    <lineage>
        <taxon>Bacteria</taxon>
        <taxon>Bacillati</taxon>
        <taxon>Actinomycetota</taxon>
        <taxon>Actinomycetes</taxon>
        <taxon>Micrococcales</taxon>
        <taxon>Microbacteriaceae</taxon>
        <taxon>Luna cluster</taxon>
        <taxon>Luna-1 subcluster</taxon>
        <taxon>Rhodoluna</taxon>
    </lineage>
</organism>
<accession>A0A1D9E0A5</accession>
<dbReference type="EMBL" id="CP015208">
    <property type="protein sequence ID" value="AOY56505.1"/>
    <property type="molecule type" value="Genomic_DNA"/>
</dbReference>
<feature type="binding site" evidence="2">
    <location>
        <position position="55"/>
    </location>
    <ligand>
        <name>Fe cation</name>
        <dbReference type="ChEBI" id="CHEBI:24875"/>
    </ligand>
</feature>
<evidence type="ECO:0000259" key="4">
    <source>
        <dbReference type="Pfam" id="PF02678"/>
    </source>
</evidence>
<dbReference type="InterPro" id="IPR012093">
    <property type="entry name" value="Pirin"/>
</dbReference>
<dbReference type="SUPFAM" id="SSF51182">
    <property type="entry name" value="RmlC-like cupins"/>
    <property type="match status" value="1"/>
</dbReference>
<evidence type="ECO:0000256" key="2">
    <source>
        <dbReference type="PIRSR" id="PIRSR006232-1"/>
    </source>
</evidence>
<evidence type="ECO:0000313" key="7">
    <source>
        <dbReference type="Proteomes" id="UP000243784"/>
    </source>
</evidence>
<keyword evidence="2" id="KW-0479">Metal-binding</keyword>
<dbReference type="Proteomes" id="UP000243784">
    <property type="component" value="Chromosome"/>
</dbReference>
<dbReference type="Gene3D" id="2.60.120.10">
    <property type="entry name" value="Jelly Rolls"/>
    <property type="match status" value="2"/>
</dbReference>
<dbReference type="PANTHER" id="PTHR13903:SF8">
    <property type="entry name" value="PIRIN"/>
    <property type="match status" value="1"/>
</dbReference>
<keyword evidence="2" id="KW-0408">Iron</keyword>
<evidence type="ECO:0000256" key="1">
    <source>
        <dbReference type="ARBA" id="ARBA00008416"/>
    </source>
</evidence>
<dbReference type="PIRSF" id="PIRSF006232">
    <property type="entry name" value="Pirin"/>
    <property type="match status" value="1"/>
</dbReference>
<dbReference type="InterPro" id="IPR014710">
    <property type="entry name" value="RmlC-like_jellyroll"/>
</dbReference>
<name>A0A1D9E0A5_9MICO</name>
<keyword evidence="7" id="KW-1185">Reference proteome</keyword>
<comment type="cofactor">
    <cofactor evidence="2">
        <name>Fe cation</name>
        <dbReference type="ChEBI" id="CHEBI:24875"/>
    </cofactor>
    <text evidence="2">Binds 1 Fe cation per subunit.</text>
</comment>
<feature type="binding site" evidence="2">
    <location>
        <position position="53"/>
    </location>
    <ligand>
        <name>Fe cation</name>
        <dbReference type="ChEBI" id="CHEBI:24875"/>
    </ligand>
</feature>
<dbReference type="Pfam" id="PF05726">
    <property type="entry name" value="Pirin_C"/>
    <property type="match status" value="1"/>
</dbReference>
<dbReference type="AlphaFoldDB" id="A0A1D9E0A5"/>
<dbReference type="GO" id="GO:0046872">
    <property type="term" value="F:metal ion binding"/>
    <property type="evidence" value="ECO:0007669"/>
    <property type="project" value="UniProtKB-KW"/>
</dbReference>
<dbReference type="STRING" id="535712.A4Z71_06035"/>
<dbReference type="Pfam" id="PF02678">
    <property type="entry name" value="Pirin"/>
    <property type="match status" value="1"/>
</dbReference>
<evidence type="ECO:0000256" key="3">
    <source>
        <dbReference type="RuleBase" id="RU003457"/>
    </source>
</evidence>
<protein>
    <recommendedName>
        <fullName evidence="8">Pirin</fullName>
    </recommendedName>
</protein>
<evidence type="ECO:0000259" key="5">
    <source>
        <dbReference type="Pfam" id="PF05726"/>
    </source>
</evidence>